<proteinExistence type="predicted"/>
<sequence>MKLLSLSCLVILVLNSISYSLFMFYAVLGMCGPLLLFFYKFG</sequence>
<dbReference type="Proteomes" id="UP000033546">
    <property type="component" value="Unassembled WGS sequence"/>
</dbReference>
<comment type="caution">
    <text evidence="1">The sequence shown here is derived from an EMBL/GenBank/DDBJ whole genome shotgun (WGS) entry which is preliminary data.</text>
</comment>
<protein>
    <submittedName>
        <fullName evidence="1">Putative membrane protein</fullName>
    </submittedName>
</protein>
<organism evidence="1 2">
    <name type="scientific">Ehrlichia cf. muris str. EmCRT</name>
    <dbReference type="NCBI Taxonomy" id="1359167"/>
    <lineage>
        <taxon>Bacteria</taxon>
        <taxon>Pseudomonadati</taxon>
        <taxon>Pseudomonadota</taxon>
        <taxon>Alphaproteobacteria</taxon>
        <taxon>Rickettsiales</taxon>
        <taxon>Anaplasmataceae</taxon>
        <taxon>Ehrlichia</taxon>
    </lineage>
</organism>
<accession>A0A0F3ND62</accession>
<evidence type="ECO:0000313" key="2">
    <source>
        <dbReference type="Proteomes" id="UP000033546"/>
    </source>
</evidence>
<dbReference type="PATRIC" id="fig|1359167.3.peg.611"/>
<name>A0A0F3ND62_9RICK</name>
<dbReference type="AlphaFoldDB" id="A0A0F3ND62"/>
<evidence type="ECO:0000313" key="1">
    <source>
        <dbReference type="EMBL" id="KJV65681.1"/>
    </source>
</evidence>
<dbReference type="EMBL" id="LANU01000002">
    <property type="protein sequence ID" value="KJV65681.1"/>
    <property type="molecule type" value="Genomic_DNA"/>
</dbReference>
<reference evidence="1 2" key="1">
    <citation type="submission" date="2015-02" db="EMBL/GenBank/DDBJ databases">
        <title>Genome Sequencing of Rickettsiales.</title>
        <authorList>
            <person name="Daugherty S.C."/>
            <person name="Su Q."/>
            <person name="Abolude K."/>
            <person name="Beier-Sexton M."/>
            <person name="Carlyon J.A."/>
            <person name="Carter R."/>
            <person name="Day N.P."/>
            <person name="Dumler S.J."/>
            <person name="Dyachenko V."/>
            <person name="Godinez A."/>
            <person name="Kurtti T.J."/>
            <person name="Lichay M."/>
            <person name="Mullins K.E."/>
            <person name="Ott S."/>
            <person name="Pappas-Brown V."/>
            <person name="Paris D.H."/>
            <person name="Patel P."/>
            <person name="Richards A.L."/>
            <person name="Sadzewicz L."/>
            <person name="Sears K."/>
            <person name="Seidman D."/>
            <person name="Sengamalay N."/>
            <person name="Stenos J."/>
            <person name="Tallon L.J."/>
            <person name="Vincent G."/>
            <person name="Fraser C.M."/>
            <person name="Munderloh U."/>
            <person name="Dunning-Hotopp J.C."/>
        </authorList>
    </citation>
    <scope>NUCLEOTIDE SEQUENCE [LARGE SCALE GENOMIC DNA]</scope>
    <source>
        <strain evidence="1 2">EmCRT</strain>
    </source>
</reference>
<gene>
    <name evidence="1" type="ORF">EMUCRT_0632</name>
</gene>